<comment type="pathway">
    <text evidence="3 19">Cofactor biosynthesis; adenosylcobalamin biosynthesis; adenosylcobalamin from cob(II)yrinate a,c-diamide: step 7/7.</text>
</comment>
<evidence type="ECO:0000256" key="18">
    <source>
        <dbReference type="ARBA" id="ARBA00049504"/>
    </source>
</evidence>
<keyword evidence="7 19" id="KW-1003">Cell membrane</keyword>
<evidence type="ECO:0000256" key="5">
    <source>
        <dbReference type="ARBA" id="ARBA00013200"/>
    </source>
</evidence>
<comment type="similarity">
    <text evidence="4 19">Belongs to the CobS family.</text>
</comment>
<evidence type="ECO:0000256" key="14">
    <source>
        <dbReference type="ARBA" id="ARBA00025228"/>
    </source>
</evidence>
<evidence type="ECO:0000256" key="12">
    <source>
        <dbReference type="ARBA" id="ARBA00022989"/>
    </source>
</evidence>
<protein>
    <recommendedName>
        <fullName evidence="6 19">Adenosylcobinamide-GDP ribazoletransferase</fullName>
        <ecNumber evidence="5 19">2.7.8.26</ecNumber>
    </recommendedName>
    <alternativeName>
        <fullName evidence="16 19">Cobalamin synthase</fullName>
    </alternativeName>
    <alternativeName>
        <fullName evidence="15 19">Cobalamin-5'-phosphate synthase</fullName>
    </alternativeName>
</protein>
<evidence type="ECO:0000256" key="4">
    <source>
        <dbReference type="ARBA" id="ARBA00010561"/>
    </source>
</evidence>
<comment type="cofactor">
    <cofactor evidence="1 19">
        <name>Mg(2+)</name>
        <dbReference type="ChEBI" id="CHEBI:18420"/>
    </cofactor>
</comment>
<feature type="transmembrane region" description="Helical" evidence="19">
    <location>
        <begin position="170"/>
        <end position="189"/>
    </location>
</feature>
<dbReference type="PANTHER" id="PTHR34148:SF1">
    <property type="entry name" value="ADENOSYLCOBINAMIDE-GDP RIBAZOLETRANSFERASE"/>
    <property type="match status" value="1"/>
</dbReference>
<dbReference type="InterPro" id="IPR003805">
    <property type="entry name" value="CobS"/>
</dbReference>
<keyword evidence="13 19" id="KW-0472">Membrane</keyword>
<evidence type="ECO:0000256" key="10">
    <source>
        <dbReference type="ARBA" id="ARBA00022692"/>
    </source>
</evidence>
<feature type="transmembrane region" description="Helical" evidence="19">
    <location>
        <begin position="229"/>
        <end position="248"/>
    </location>
</feature>
<dbReference type="GO" id="GO:0009236">
    <property type="term" value="P:cobalamin biosynthetic process"/>
    <property type="evidence" value="ECO:0007669"/>
    <property type="project" value="UniProtKB-UniRule"/>
</dbReference>
<evidence type="ECO:0000256" key="3">
    <source>
        <dbReference type="ARBA" id="ARBA00004663"/>
    </source>
</evidence>
<dbReference type="Proteomes" id="UP000886335">
    <property type="component" value="Unassembled WGS sequence"/>
</dbReference>
<accession>A0A831WVM6</accession>
<evidence type="ECO:0000256" key="2">
    <source>
        <dbReference type="ARBA" id="ARBA00004651"/>
    </source>
</evidence>
<dbReference type="Pfam" id="PF02654">
    <property type="entry name" value="CobS"/>
    <property type="match status" value="1"/>
</dbReference>
<evidence type="ECO:0000256" key="15">
    <source>
        <dbReference type="ARBA" id="ARBA00032605"/>
    </source>
</evidence>
<dbReference type="GO" id="GO:0005886">
    <property type="term" value="C:plasma membrane"/>
    <property type="evidence" value="ECO:0007669"/>
    <property type="project" value="UniProtKB-SubCell"/>
</dbReference>
<feature type="transmembrane region" description="Helical" evidence="19">
    <location>
        <begin position="103"/>
        <end position="123"/>
    </location>
</feature>
<evidence type="ECO:0000256" key="17">
    <source>
        <dbReference type="ARBA" id="ARBA00048623"/>
    </source>
</evidence>
<dbReference type="EC" id="2.7.8.26" evidence="5 19"/>
<evidence type="ECO:0000256" key="16">
    <source>
        <dbReference type="ARBA" id="ARBA00032853"/>
    </source>
</evidence>
<reference evidence="20" key="1">
    <citation type="journal article" date="2020" name="mSystems">
        <title>Genome- and Community-Level Interaction Insights into Carbon Utilization and Element Cycling Functions of Hydrothermarchaeota in Hydrothermal Sediment.</title>
        <authorList>
            <person name="Zhou Z."/>
            <person name="Liu Y."/>
            <person name="Xu W."/>
            <person name="Pan J."/>
            <person name="Luo Z.H."/>
            <person name="Li M."/>
        </authorList>
    </citation>
    <scope>NUCLEOTIDE SEQUENCE [LARGE SCALE GENOMIC DNA]</scope>
    <source>
        <strain evidence="20">SpSt-1181</strain>
    </source>
</reference>
<feature type="transmembrane region" description="Helical" evidence="19">
    <location>
        <begin position="29"/>
        <end position="48"/>
    </location>
</feature>
<evidence type="ECO:0000256" key="19">
    <source>
        <dbReference type="HAMAP-Rule" id="MF_00719"/>
    </source>
</evidence>
<comment type="catalytic activity">
    <reaction evidence="18 19">
        <text>alpha-ribazole 5'-phosphate + adenosylcob(III)inamide-GDP = adenosylcob(III)alamin 5'-phosphate + GMP + H(+)</text>
        <dbReference type="Rhea" id="RHEA:23560"/>
        <dbReference type="ChEBI" id="CHEBI:15378"/>
        <dbReference type="ChEBI" id="CHEBI:57918"/>
        <dbReference type="ChEBI" id="CHEBI:58115"/>
        <dbReference type="ChEBI" id="CHEBI:60487"/>
        <dbReference type="ChEBI" id="CHEBI:60493"/>
        <dbReference type="EC" id="2.7.8.26"/>
    </reaction>
</comment>
<dbReference type="AlphaFoldDB" id="A0A831WVM6"/>
<evidence type="ECO:0000256" key="11">
    <source>
        <dbReference type="ARBA" id="ARBA00022842"/>
    </source>
</evidence>
<comment type="catalytic activity">
    <reaction evidence="17 19">
        <text>alpha-ribazole + adenosylcob(III)inamide-GDP = adenosylcob(III)alamin + GMP + H(+)</text>
        <dbReference type="Rhea" id="RHEA:16049"/>
        <dbReference type="ChEBI" id="CHEBI:10329"/>
        <dbReference type="ChEBI" id="CHEBI:15378"/>
        <dbReference type="ChEBI" id="CHEBI:18408"/>
        <dbReference type="ChEBI" id="CHEBI:58115"/>
        <dbReference type="ChEBI" id="CHEBI:60487"/>
        <dbReference type="EC" id="2.7.8.26"/>
    </reaction>
</comment>
<proteinExistence type="inferred from homology"/>
<keyword evidence="8 19" id="KW-0169">Cobalamin biosynthesis</keyword>
<dbReference type="GO" id="GO:0008818">
    <property type="term" value="F:cobalamin 5'-phosphate synthase activity"/>
    <property type="evidence" value="ECO:0007669"/>
    <property type="project" value="UniProtKB-UniRule"/>
</dbReference>
<feature type="transmembrane region" description="Helical" evidence="19">
    <location>
        <begin position="129"/>
        <end position="149"/>
    </location>
</feature>
<feature type="transmembrane region" description="Helical" evidence="19">
    <location>
        <begin position="54"/>
        <end position="71"/>
    </location>
</feature>
<dbReference type="HAMAP" id="MF_00719">
    <property type="entry name" value="CobS"/>
    <property type="match status" value="1"/>
</dbReference>
<evidence type="ECO:0000256" key="13">
    <source>
        <dbReference type="ARBA" id="ARBA00023136"/>
    </source>
</evidence>
<keyword evidence="10 19" id="KW-0812">Transmembrane</keyword>
<keyword evidence="12 19" id="KW-1133">Transmembrane helix</keyword>
<name>A0A831WVM6_PROAE</name>
<evidence type="ECO:0000256" key="9">
    <source>
        <dbReference type="ARBA" id="ARBA00022679"/>
    </source>
</evidence>
<gene>
    <name evidence="19" type="primary">cobS</name>
    <name evidence="20" type="ORF">ENN50_06405</name>
</gene>
<keyword evidence="9 19" id="KW-0808">Transferase</keyword>
<evidence type="ECO:0000256" key="1">
    <source>
        <dbReference type="ARBA" id="ARBA00001946"/>
    </source>
</evidence>
<evidence type="ECO:0000256" key="8">
    <source>
        <dbReference type="ARBA" id="ARBA00022573"/>
    </source>
</evidence>
<comment type="caution">
    <text evidence="20">The sequence shown here is derived from an EMBL/GenBank/DDBJ whole genome shotgun (WGS) entry which is preliminary data.</text>
</comment>
<evidence type="ECO:0000256" key="7">
    <source>
        <dbReference type="ARBA" id="ARBA00022475"/>
    </source>
</evidence>
<feature type="transmembrane region" description="Helical" evidence="19">
    <location>
        <begin position="195"/>
        <end position="217"/>
    </location>
</feature>
<comment type="function">
    <text evidence="14 19">Joins adenosylcobinamide-GDP and alpha-ribazole to generate adenosylcobalamin (Ado-cobalamin). Also synthesizes adenosylcobalamin 5'-phosphate from adenosylcobinamide-GDP and alpha-ribazole 5'-phosphate.</text>
</comment>
<keyword evidence="11 19" id="KW-0460">Magnesium</keyword>
<organism evidence="20">
    <name type="scientific">Prosthecochloris aestuarii</name>
    <dbReference type="NCBI Taxonomy" id="1102"/>
    <lineage>
        <taxon>Bacteria</taxon>
        <taxon>Pseudomonadati</taxon>
        <taxon>Chlorobiota</taxon>
        <taxon>Chlorobiia</taxon>
        <taxon>Chlorobiales</taxon>
        <taxon>Chlorobiaceae</taxon>
        <taxon>Prosthecochloris</taxon>
    </lineage>
</organism>
<comment type="subcellular location">
    <subcellularLocation>
        <location evidence="2 19">Cell membrane</location>
        <topology evidence="2 19">Multi-pass membrane protein</topology>
    </subcellularLocation>
</comment>
<dbReference type="PANTHER" id="PTHR34148">
    <property type="entry name" value="ADENOSYLCOBINAMIDE-GDP RIBAZOLETRANSFERASE"/>
    <property type="match status" value="1"/>
</dbReference>
<sequence length="249" mass="25991">MTDGLVTAFRTLSVLPVPGKDARDFSRSLYWFPFVGLVLGGIQSIGAWVGIQAGWPEVGAVLVLIAGLFLTRGIHADGVADLADGFFGGRDIASRLRIMKDSATGAFGVLALGSLLLFKWVVLVRLVQVGALNWIVAGCVCARLVQVLLASSMPYARNEGGTASDFVHGAGWRHMVTAAVTTAVLLVLLPGFSPLFLVVALAAALISAGGCAVLSYVKIRGVTGDVLGAASEFTELAVWLTGALFFTLL</sequence>
<dbReference type="GO" id="GO:0051073">
    <property type="term" value="F:adenosylcobinamide-GDP ribazoletransferase activity"/>
    <property type="evidence" value="ECO:0007669"/>
    <property type="project" value="UniProtKB-UniRule"/>
</dbReference>
<dbReference type="EMBL" id="DSBW01000142">
    <property type="protein sequence ID" value="HED31299.1"/>
    <property type="molecule type" value="Genomic_DNA"/>
</dbReference>
<dbReference type="UniPathway" id="UPA00148">
    <property type="reaction ID" value="UER00238"/>
</dbReference>
<evidence type="ECO:0000256" key="6">
    <source>
        <dbReference type="ARBA" id="ARBA00015850"/>
    </source>
</evidence>
<evidence type="ECO:0000313" key="20">
    <source>
        <dbReference type="EMBL" id="HED31299.1"/>
    </source>
</evidence>